<reference evidence="2" key="1">
    <citation type="submission" date="2015-10" db="EMBL/GenBank/DDBJ databases">
        <authorList>
            <person name="Gilbert D.G."/>
        </authorList>
    </citation>
    <scope>NUCLEOTIDE SEQUENCE</scope>
</reference>
<evidence type="ECO:0000313" key="2">
    <source>
        <dbReference type="EMBL" id="CUS41076.1"/>
    </source>
</evidence>
<dbReference type="InterPro" id="IPR007395">
    <property type="entry name" value="Zn_peptidase_2"/>
</dbReference>
<accession>A0A170PLA3</accession>
<feature type="transmembrane region" description="Helical" evidence="1">
    <location>
        <begin position="116"/>
        <end position="138"/>
    </location>
</feature>
<dbReference type="PANTHER" id="PTHR36434">
    <property type="entry name" value="MEMBRANE PROTEASE YUGP-RELATED"/>
    <property type="match status" value="1"/>
</dbReference>
<feature type="transmembrane region" description="Helical" evidence="1">
    <location>
        <begin position="145"/>
        <end position="165"/>
    </location>
</feature>
<dbReference type="Pfam" id="PF04298">
    <property type="entry name" value="Zn_peptidase_2"/>
    <property type="match status" value="1"/>
</dbReference>
<dbReference type="AlphaFoldDB" id="A0A170PLA3"/>
<feature type="transmembrane region" description="Helical" evidence="1">
    <location>
        <begin position="197"/>
        <end position="220"/>
    </location>
</feature>
<name>A0A170PLA3_9ZZZZ</name>
<sequence length="225" mass="24223">MIWILALIVVLGVIVGPSYWVSRVLKHHSGEREDYPGTGGDMAEHLIDKLGLEGVQIEESPGGDHYDPSSKTVRLTKDKLEGRSLTAVVVAAHEVGHALQDQRGEASFKLRSGLAVFSYMLQKIAPAALIAVPLLAVWNPAISRWALIAAIGSMLISTLVSLATLPVEWDASFGKALPILQSGGYLSDEDIQNARHILLAAAMTYVAASLISLLNAGAWLRVLRR</sequence>
<organism evidence="2">
    <name type="scientific">hydrothermal vent metagenome</name>
    <dbReference type="NCBI Taxonomy" id="652676"/>
    <lineage>
        <taxon>unclassified sequences</taxon>
        <taxon>metagenomes</taxon>
        <taxon>ecological metagenomes</taxon>
    </lineage>
</organism>
<dbReference type="EMBL" id="CZQC01000035">
    <property type="protein sequence ID" value="CUS41076.1"/>
    <property type="molecule type" value="Genomic_DNA"/>
</dbReference>
<proteinExistence type="predicted"/>
<gene>
    <name evidence="2" type="ORF">MGWOODY_Tha2315</name>
</gene>
<keyword evidence="1" id="KW-0472">Membrane</keyword>
<evidence type="ECO:0000256" key="1">
    <source>
        <dbReference type="SAM" id="Phobius"/>
    </source>
</evidence>
<keyword evidence="1" id="KW-0812">Transmembrane</keyword>
<dbReference type="PANTHER" id="PTHR36434:SF1">
    <property type="entry name" value="MEMBRANE PROTEASE YUGP-RELATED"/>
    <property type="match status" value="1"/>
</dbReference>
<keyword evidence="1" id="KW-1133">Transmembrane helix</keyword>
<protein>
    <submittedName>
        <fullName evidence="2">Probable metal-dependent peptidase</fullName>
    </submittedName>
</protein>